<proteinExistence type="predicted"/>
<sequence>MSSRRPQRSHSASTISGSASGYAAKSSERYRHSQESCPSLSAEYLEQRSDDSSGALVHGRIRGRHITGQYVNPLLSHTDYNRVLSEYQRRGMRRRRSSPLSEARLDAWSEDESDYYLDTQLPANSFYLDTHTQRFVDALDRGRHDEVQNEYQVMQRHGYNDNRLRREHPELRPRESEERLRDDMAQFREDHARERLARRERIDYHYGRDESAEDADFEDEVHGPDALVHSRRVTWDALRDHWSPSDTSMEDTGSEL</sequence>
<dbReference type="Proteomes" id="UP001345691">
    <property type="component" value="Unassembled WGS sequence"/>
</dbReference>
<evidence type="ECO:0008006" key="4">
    <source>
        <dbReference type="Google" id="ProtNLM"/>
    </source>
</evidence>
<feature type="region of interest" description="Disordered" evidence="1">
    <location>
        <begin position="1"/>
        <end position="51"/>
    </location>
</feature>
<keyword evidence="3" id="KW-1185">Reference proteome</keyword>
<gene>
    <name evidence="2" type="ORF">LTR69_001456</name>
</gene>
<dbReference type="EMBL" id="JAVRRF010000002">
    <property type="protein sequence ID" value="KAK5067468.1"/>
    <property type="molecule type" value="Genomic_DNA"/>
</dbReference>
<name>A0ABR0JNE0_9EURO</name>
<evidence type="ECO:0000313" key="2">
    <source>
        <dbReference type="EMBL" id="KAK5067468.1"/>
    </source>
</evidence>
<comment type="caution">
    <text evidence="2">The sequence shown here is derived from an EMBL/GenBank/DDBJ whole genome shotgun (WGS) entry which is preliminary data.</text>
</comment>
<feature type="compositionally biased region" description="Low complexity" evidence="1">
    <location>
        <begin position="9"/>
        <end position="25"/>
    </location>
</feature>
<accession>A0ABR0JNE0</accession>
<organism evidence="2 3">
    <name type="scientific">Exophiala sideris</name>
    <dbReference type="NCBI Taxonomy" id="1016849"/>
    <lineage>
        <taxon>Eukaryota</taxon>
        <taxon>Fungi</taxon>
        <taxon>Dikarya</taxon>
        <taxon>Ascomycota</taxon>
        <taxon>Pezizomycotina</taxon>
        <taxon>Eurotiomycetes</taxon>
        <taxon>Chaetothyriomycetidae</taxon>
        <taxon>Chaetothyriales</taxon>
        <taxon>Herpotrichiellaceae</taxon>
        <taxon>Exophiala</taxon>
    </lineage>
</organism>
<reference evidence="2 3" key="1">
    <citation type="submission" date="2023-08" db="EMBL/GenBank/DDBJ databases">
        <title>Black Yeasts Isolated from many extreme environments.</title>
        <authorList>
            <person name="Coleine C."/>
            <person name="Stajich J.E."/>
            <person name="Selbmann L."/>
        </authorList>
    </citation>
    <scope>NUCLEOTIDE SEQUENCE [LARGE SCALE GENOMIC DNA]</scope>
    <source>
        <strain evidence="2 3">CCFEE 6328</strain>
    </source>
</reference>
<evidence type="ECO:0000313" key="3">
    <source>
        <dbReference type="Proteomes" id="UP001345691"/>
    </source>
</evidence>
<protein>
    <recommendedName>
        <fullName evidence="4">CCD97-like C-terminal domain-containing protein</fullName>
    </recommendedName>
</protein>
<evidence type="ECO:0000256" key="1">
    <source>
        <dbReference type="SAM" id="MobiDB-lite"/>
    </source>
</evidence>